<dbReference type="Pfam" id="PF00501">
    <property type="entry name" value="AMP-binding"/>
    <property type="match status" value="1"/>
</dbReference>
<dbReference type="EMBL" id="JAAARO010000023">
    <property type="protein sequence ID" value="KAF5725678.1"/>
    <property type="molecule type" value="Genomic_DNA"/>
</dbReference>
<dbReference type="Gene3D" id="3.40.50.12780">
    <property type="entry name" value="N-terminal domain of ligase-like"/>
    <property type="match status" value="1"/>
</dbReference>
<dbReference type="SUPFAM" id="SSF50998">
    <property type="entry name" value="Quinoprotein alcohol dehydrogenase-like"/>
    <property type="match status" value="1"/>
</dbReference>
<dbReference type="SUPFAM" id="SSF47336">
    <property type="entry name" value="ACP-like"/>
    <property type="match status" value="1"/>
</dbReference>
<keyword evidence="1" id="KW-0596">Phosphopantetheine</keyword>
<dbReference type="SUPFAM" id="SSF56801">
    <property type="entry name" value="Acetyl-CoA synthetase-like"/>
    <property type="match status" value="1"/>
</dbReference>
<feature type="domain" description="AMP-binding enzyme C-terminal" evidence="5">
    <location>
        <begin position="513"/>
        <end position="591"/>
    </location>
</feature>
<dbReference type="InterPro" id="IPR025110">
    <property type="entry name" value="AMP-bd_C"/>
</dbReference>
<proteinExistence type="predicted"/>
<evidence type="ECO:0000259" key="6">
    <source>
        <dbReference type="Pfam" id="PF13570"/>
    </source>
</evidence>
<dbReference type="PANTHER" id="PTHR44394:SF1">
    <property type="entry name" value="BETA-ALANINE-ACTIVATING ENZYME"/>
    <property type="match status" value="1"/>
</dbReference>
<dbReference type="CDD" id="cd05930">
    <property type="entry name" value="A_NRPS"/>
    <property type="match status" value="1"/>
</dbReference>
<feature type="domain" description="Pyrrolo-quinoline quinone repeat" evidence="6">
    <location>
        <begin position="813"/>
        <end position="1163"/>
    </location>
</feature>
<dbReference type="InterPro" id="IPR020845">
    <property type="entry name" value="AMP-binding_CS"/>
</dbReference>
<evidence type="ECO:0000256" key="2">
    <source>
        <dbReference type="ARBA" id="ARBA00022553"/>
    </source>
</evidence>
<keyword evidence="2" id="KW-0597">Phosphoprotein</keyword>
<comment type="caution">
    <text evidence="7">The sequence shown here is derived from an EMBL/GenBank/DDBJ whole genome shotgun (WGS) entry which is preliminary data.</text>
</comment>
<dbReference type="SMART" id="SM00564">
    <property type="entry name" value="PQQ"/>
    <property type="match status" value="4"/>
</dbReference>
<dbReference type="FunCoup" id="A0A7J7BV18">
    <property type="interactions" value="3168"/>
</dbReference>
<dbReference type="InterPro" id="IPR011047">
    <property type="entry name" value="Quinoprotein_ADH-like_sf"/>
</dbReference>
<dbReference type="PROSITE" id="PS00455">
    <property type="entry name" value="AMP_BINDING"/>
    <property type="match status" value="1"/>
</dbReference>
<feature type="domain" description="Carrier" evidence="4">
    <location>
        <begin position="622"/>
        <end position="679"/>
    </location>
</feature>
<evidence type="ECO:0000259" key="5">
    <source>
        <dbReference type="Pfam" id="PF13193"/>
    </source>
</evidence>
<dbReference type="InterPro" id="IPR009081">
    <property type="entry name" value="PP-bd_ACP"/>
</dbReference>
<keyword evidence="8" id="KW-1185">Reference proteome</keyword>
<protein>
    <submittedName>
        <fullName evidence="7">Putative acyl-activating enzyme 19 isoform X1</fullName>
    </submittedName>
</protein>
<dbReference type="InterPro" id="IPR036736">
    <property type="entry name" value="ACP-like_sf"/>
</dbReference>
<evidence type="ECO:0000313" key="8">
    <source>
        <dbReference type="Proteomes" id="UP000593562"/>
    </source>
</evidence>
<organism evidence="7 8">
    <name type="scientific">Tripterygium wilfordii</name>
    <name type="common">Thunder God vine</name>
    <dbReference type="NCBI Taxonomy" id="458696"/>
    <lineage>
        <taxon>Eukaryota</taxon>
        <taxon>Viridiplantae</taxon>
        <taxon>Streptophyta</taxon>
        <taxon>Embryophyta</taxon>
        <taxon>Tracheophyta</taxon>
        <taxon>Spermatophyta</taxon>
        <taxon>Magnoliopsida</taxon>
        <taxon>eudicotyledons</taxon>
        <taxon>Gunneridae</taxon>
        <taxon>Pentapetalae</taxon>
        <taxon>rosids</taxon>
        <taxon>fabids</taxon>
        <taxon>Celastrales</taxon>
        <taxon>Celastraceae</taxon>
        <taxon>Tripterygium</taxon>
    </lineage>
</organism>
<dbReference type="Pfam" id="PF00550">
    <property type="entry name" value="PP-binding"/>
    <property type="match status" value="1"/>
</dbReference>
<dbReference type="FunFam" id="2.130.10.10:FF:000883">
    <property type="entry name" value="Putative acyl-activating enzyme 19"/>
    <property type="match status" value="1"/>
</dbReference>
<dbReference type="GO" id="GO:0043041">
    <property type="term" value="P:amino acid activation for nonribosomal peptide biosynthetic process"/>
    <property type="evidence" value="ECO:0007669"/>
    <property type="project" value="TreeGrafter"/>
</dbReference>
<dbReference type="Gene3D" id="3.30.300.30">
    <property type="match status" value="1"/>
</dbReference>
<dbReference type="InterPro" id="IPR018391">
    <property type="entry name" value="PQQ_b-propeller_rpt"/>
</dbReference>
<evidence type="ECO:0000256" key="1">
    <source>
        <dbReference type="ARBA" id="ARBA00022450"/>
    </source>
</evidence>
<feature type="domain" description="AMP-dependent synthetase/ligase" evidence="3">
    <location>
        <begin position="122"/>
        <end position="447"/>
    </location>
</feature>
<dbReference type="OrthoDB" id="408177at2759"/>
<dbReference type="InterPro" id="IPR006162">
    <property type="entry name" value="Ppantetheine_attach_site"/>
</dbReference>
<dbReference type="Pfam" id="PF13193">
    <property type="entry name" value="AMP-binding_C"/>
    <property type="match status" value="1"/>
</dbReference>
<dbReference type="AlphaFoldDB" id="A0A7J7BV18"/>
<dbReference type="Pfam" id="PF13570">
    <property type="entry name" value="Beta-prop_ACSF4"/>
    <property type="match status" value="1"/>
</dbReference>
<evidence type="ECO:0000259" key="4">
    <source>
        <dbReference type="Pfam" id="PF00550"/>
    </source>
</evidence>
<name>A0A7J7BV18_TRIWF</name>
<dbReference type="Gene3D" id="1.10.1200.10">
    <property type="entry name" value="ACP-like"/>
    <property type="match status" value="1"/>
</dbReference>
<dbReference type="InterPro" id="IPR052091">
    <property type="entry name" value="Beta-ala_Activ/Resist"/>
</dbReference>
<dbReference type="Gene3D" id="2.130.10.10">
    <property type="entry name" value="YVTN repeat-like/Quinoprotein amine dehydrogenase"/>
    <property type="match status" value="2"/>
</dbReference>
<gene>
    <name evidence="7" type="ORF">HS088_TW23G00405</name>
</gene>
<evidence type="ECO:0000313" key="7">
    <source>
        <dbReference type="EMBL" id="KAF5725678.1"/>
    </source>
</evidence>
<dbReference type="InterPro" id="IPR000873">
    <property type="entry name" value="AMP-dep_synth/lig_dom"/>
</dbReference>
<dbReference type="InterPro" id="IPR042099">
    <property type="entry name" value="ANL_N_sf"/>
</dbReference>
<accession>A0A7J7BV18</accession>
<reference evidence="7 8" key="1">
    <citation type="journal article" date="2020" name="Nat. Commun.">
        <title>Genome of Tripterygium wilfordii and identification of cytochrome P450 involved in triptolide biosynthesis.</title>
        <authorList>
            <person name="Tu L."/>
            <person name="Su P."/>
            <person name="Zhang Z."/>
            <person name="Gao L."/>
            <person name="Wang J."/>
            <person name="Hu T."/>
            <person name="Zhou J."/>
            <person name="Zhang Y."/>
            <person name="Zhao Y."/>
            <person name="Liu Y."/>
            <person name="Song Y."/>
            <person name="Tong Y."/>
            <person name="Lu Y."/>
            <person name="Yang J."/>
            <person name="Xu C."/>
            <person name="Jia M."/>
            <person name="Peters R.J."/>
            <person name="Huang L."/>
            <person name="Gao W."/>
        </authorList>
    </citation>
    <scope>NUCLEOTIDE SEQUENCE [LARGE SCALE GENOMIC DNA]</scope>
    <source>
        <strain evidence="8">cv. XIE 37</strain>
        <tissue evidence="7">Leaf</tissue>
    </source>
</reference>
<dbReference type="InterPro" id="IPR015943">
    <property type="entry name" value="WD40/YVTN_repeat-like_dom_sf"/>
</dbReference>
<dbReference type="InParanoid" id="A0A7J7BV18"/>
<dbReference type="InterPro" id="IPR002372">
    <property type="entry name" value="PQQ_rpt_dom"/>
</dbReference>
<dbReference type="PROSITE" id="PS00012">
    <property type="entry name" value="PHOSPHOPANTETHEINE"/>
    <property type="match status" value="1"/>
</dbReference>
<dbReference type="InterPro" id="IPR045851">
    <property type="entry name" value="AMP-bd_C_sf"/>
</dbReference>
<sequence length="1168" mass="129448">MSEKKRQQRRHCCVSHEFVRAATENLNKIAVIHARSSDIGPQISSHPPVYEGDRCFTFGDVLASVNYLSFRLRSILDGASDQHVTIPHRPPGDSTDTDESAKYVFVPVKRSEEFRNTYTPKIVGIYLAPSLEYIVSVLSVMRCGEAFLPLDPLWPKDRILSVASSSNVDLIVTCGTLIGGNGFRNLDDSQWLAEQSSCPVFFFSMAESLQECVAPLKLVWPCENEKERLFCYLMYTSGSTGKPKGVCGTETGLLNRFLWMQESYPLYGEELLLFKTSISFIDHLQEFLGAIFTSCTLIIPPFNEQKENLLSIITFLKAYSINRLTAVPSLLRAIVPALQSAHNMQIQSSLKLLILSGEVFSLSLWKMLSSLLPLTSILNLYGSTEVSGDCTYFDCKRLPKILETEALTTVPIGVPVSNCDVVLVGEFDKPEQGEICVGGLCICNGYFCESTVLSVDHESHQNSPVNCSVDYCKNQVYYKSGDLARRLQSGDLVFLGRRDRTVKVNGQRIAIEEIENTLRGHPNVADAAVIARKSLEELLLLEAFILLKDKEKSGDVIRSSIRNWIVSKLPTAMIPSRFSFIESLHMTSSGKVDYASLASSTFLTSHVSHDISKTVNCDLLRSIKKAFCDTLMVEEVSSDDDFFMLGGNSISAAHVSHNLGIDMRLLYNFPNPSKLVALLQEEESRAVRTNVGLNVNVGADIGKVSYSITPDHLSPEPQLRLQKMPPGKNDNHGEISKRLKMDTYKYVTPQCSFPSDGQPWNSATIPFACSFSRCNKVLYERGCRLKSSPQATWLSKVSGNIRGSLKDWWKVHMESCVDASPVVAFKGKDIYLFIGSHSRKFVCINARSGSVQWETVLDGRIECSAAIVGDFSQVVVGCYKGKIYFLDFANGNILWTFQTCGEVKSQPVMDFHRQLVWCGSHDHNLYALDYRNHCCVFKLPCGGSIYGSPAIDEVQDILYVASTSGRVTAISIKEFPFHTLWEHELRVPVFGSLSISSNGPVICCSVDGYVVALNSSGTAIWRSRTDGPIFAGACISHVLPSQVLICSRSGKVYSFELGNGNLLWEYNVGDPVTASAYAEEHLQLVSDSPHLPDRLVCVCSSSGSICVLRVNSDAADRPYHPSNITVHEFARFELQGDVYSSPVMIGGKIFVGCRDDYVHCISIETIEK</sequence>
<dbReference type="Proteomes" id="UP000593562">
    <property type="component" value="Unassembled WGS sequence"/>
</dbReference>
<evidence type="ECO:0000259" key="3">
    <source>
        <dbReference type="Pfam" id="PF00501"/>
    </source>
</evidence>
<dbReference type="PANTHER" id="PTHR44394">
    <property type="entry name" value="BETA-ALANINE-ACTIVATING ENZYME"/>
    <property type="match status" value="1"/>
</dbReference>